<dbReference type="Gene3D" id="2.60.40.1970">
    <property type="entry name" value="YEATS domain"/>
    <property type="match status" value="1"/>
</dbReference>
<sequence length="317" mass="36125">MKAAKLVLVAVSLLLFAGTLSSDWAEAQGRRQREAEREVEAGGWQVAYGKELTETDAEQGEVASGVSIFAGRGTREMGVLHNWADALVRQAVGLLPPAATRDFEQEERFQAMRFTVRTVRELLRDRRSGVKQMELNSVELKVGVLEYRGSRRDREWGAERERRSDLLFVPYVGMRAKVDKEDWRSDRDELREQREPNAAYAPPVIDSPHQYQHVPMGLSSAEVMNELSLNNTARKINDKRWEWTAYIDGPASYLRRISSVTYYLHPSFNPSTQQGDRTRPGHPLTANGWGVFVLKAEVVLDDGTRRIYQHQLRLGQL</sequence>
<evidence type="ECO:0000313" key="3">
    <source>
        <dbReference type="EMBL" id="TAA74701.1"/>
    </source>
</evidence>
<comment type="caution">
    <text evidence="3">The sequence shown here is derived from an EMBL/GenBank/DDBJ whole genome shotgun (WGS) entry which is preliminary data.</text>
</comment>
<feature type="signal peptide" evidence="1">
    <location>
        <begin position="1"/>
        <end position="27"/>
    </location>
</feature>
<keyword evidence="4" id="KW-1185">Reference proteome</keyword>
<feature type="chain" id="PRO_5022057553" evidence="1">
    <location>
        <begin position="28"/>
        <end position="317"/>
    </location>
</feature>
<dbReference type="EMBL" id="NQJD01000019">
    <property type="protein sequence ID" value="TAA74701.1"/>
    <property type="molecule type" value="Genomic_DNA"/>
</dbReference>
<accession>A0A521G1G1</accession>
<dbReference type="PROSITE" id="PS51037">
    <property type="entry name" value="YEATS"/>
    <property type="match status" value="1"/>
</dbReference>
<proteinExistence type="predicted"/>
<evidence type="ECO:0000256" key="1">
    <source>
        <dbReference type="SAM" id="SignalP"/>
    </source>
</evidence>
<evidence type="ECO:0000259" key="2">
    <source>
        <dbReference type="PROSITE" id="PS51037"/>
    </source>
</evidence>
<dbReference type="Proteomes" id="UP000316238">
    <property type="component" value="Unassembled WGS sequence"/>
</dbReference>
<evidence type="ECO:0000313" key="4">
    <source>
        <dbReference type="Proteomes" id="UP000316238"/>
    </source>
</evidence>
<reference evidence="3" key="1">
    <citation type="submission" date="2017-07" db="EMBL/GenBank/DDBJ databases">
        <title>The cable genome - Insights into the physiology and evolution of filamentous bacteria capable of sulfide oxidation via long distance electron transfer.</title>
        <authorList>
            <person name="Thorup C."/>
            <person name="Bjerg J.T."/>
            <person name="Schreiber L."/>
            <person name="Nielsen L.P."/>
            <person name="Kjeldsen K.U."/>
            <person name="Boesen T."/>
            <person name="Boggild A."/>
            <person name="Meysman F."/>
            <person name="Geelhoed J."/>
            <person name="Schramm A."/>
        </authorList>
    </citation>
    <scope>NUCLEOTIDE SEQUENCE [LARGE SCALE GENOMIC DNA]</scope>
    <source>
        <strain evidence="3">GS</strain>
    </source>
</reference>
<dbReference type="Pfam" id="PF20305">
    <property type="entry name" value="pYEATS"/>
    <property type="match status" value="1"/>
</dbReference>
<protein>
    <submittedName>
        <fullName evidence="3">YEATS family protein</fullName>
    </submittedName>
</protein>
<gene>
    <name evidence="3" type="ORF">CDV28_11914</name>
</gene>
<organism evidence="3 4">
    <name type="scientific">Candidatus Electronema aureum</name>
    <dbReference type="NCBI Taxonomy" id="2005002"/>
    <lineage>
        <taxon>Bacteria</taxon>
        <taxon>Pseudomonadati</taxon>
        <taxon>Thermodesulfobacteriota</taxon>
        <taxon>Desulfobulbia</taxon>
        <taxon>Desulfobulbales</taxon>
        <taxon>Desulfobulbaceae</taxon>
        <taxon>Candidatus Electronema</taxon>
    </lineage>
</organism>
<dbReference type="AlphaFoldDB" id="A0A521G1G1"/>
<keyword evidence="1" id="KW-0732">Signal</keyword>
<dbReference type="InterPro" id="IPR055129">
    <property type="entry name" value="YEATS_dom"/>
</dbReference>
<name>A0A521G1G1_9BACT</name>
<feature type="domain" description="YEATS" evidence="2">
    <location>
        <begin position="204"/>
        <end position="317"/>
    </location>
</feature>
<dbReference type="InterPro" id="IPR038704">
    <property type="entry name" value="YEAST_sf"/>
</dbReference>
<dbReference type="InterPro" id="IPR046888">
    <property type="entry name" value="pYEATS"/>
</dbReference>